<evidence type="ECO:0000313" key="2">
    <source>
        <dbReference type="EMBL" id="ANP26765.1"/>
    </source>
</evidence>
<proteinExistence type="predicted"/>
<reference evidence="2 3" key="1">
    <citation type="submission" date="2015-06" db="EMBL/GenBank/DDBJ databases">
        <title>Investigation of pathophysiology for high-risk pregnancy and development of treatment modality based on it.</title>
        <authorList>
            <person name="Kim B.-C."/>
            <person name="Lim S."/>
        </authorList>
    </citation>
    <scope>NUCLEOTIDE SEQUENCE [LARGE SCALE GENOMIC DNA]</scope>
    <source>
        <strain evidence="2 3">AD1-86</strain>
    </source>
</reference>
<feature type="compositionally biased region" description="Polar residues" evidence="1">
    <location>
        <begin position="1"/>
        <end position="25"/>
    </location>
</feature>
<dbReference type="KEGG" id="dva:DAD186_02060"/>
<name>A0A1B0ZFN3_9MICO</name>
<gene>
    <name evidence="2" type="ORF">DAD186_02060</name>
</gene>
<organism evidence="2 3">
    <name type="scientific">Dermabacter vaginalis</name>
    <dbReference type="NCBI Taxonomy" id="1630135"/>
    <lineage>
        <taxon>Bacteria</taxon>
        <taxon>Bacillati</taxon>
        <taxon>Actinomycetota</taxon>
        <taxon>Actinomycetes</taxon>
        <taxon>Micrococcales</taxon>
        <taxon>Dermabacteraceae</taxon>
        <taxon>Dermabacter</taxon>
    </lineage>
</organism>
<evidence type="ECO:0000256" key="1">
    <source>
        <dbReference type="SAM" id="MobiDB-lite"/>
    </source>
</evidence>
<dbReference type="Proteomes" id="UP000092596">
    <property type="component" value="Chromosome"/>
</dbReference>
<dbReference type="EMBL" id="CP012117">
    <property type="protein sequence ID" value="ANP26765.1"/>
    <property type="molecule type" value="Genomic_DNA"/>
</dbReference>
<protein>
    <submittedName>
        <fullName evidence="2">Uncharacterized protein</fullName>
    </submittedName>
</protein>
<accession>A0A1B0ZFN3</accession>
<sequence>MESTEASSSDNASTVVRHTPITTVPASYPIAPHTLDERPPDVQQPRAQ</sequence>
<feature type="region of interest" description="Disordered" evidence="1">
    <location>
        <begin position="1"/>
        <end position="48"/>
    </location>
</feature>
<dbReference type="AlphaFoldDB" id="A0A1B0ZFN3"/>
<evidence type="ECO:0000313" key="3">
    <source>
        <dbReference type="Proteomes" id="UP000092596"/>
    </source>
</evidence>